<protein>
    <recommendedName>
        <fullName evidence="1">DNA ligase (NAD(+))</fullName>
        <ecNumber evidence="1">6.5.1.2</ecNumber>
    </recommendedName>
</protein>
<dbReference type="Gene3D" id="3.40.50.10190">
    <property type="entry name" value="BRCT domain"/>
    <property type="match status" value="1"/>
</dbReference>
<keyword evidence="12" id="KW-1185">Reference proteome</keyword>
<dbReference type="InterPro" id="IPR036420">
    <property type="entry name" value="BRCT_dom_sf"/>
</dbReference>
<dbReference type="KEGG" id="vg:6372662"/>
<keyword evidence="6" id="KW-0862">Zinc</keyword>
<keyword evidence="4" id="KW-0479">Metal-binding</keyword>
<dbReference type="CDD" id="cd00114">
    <property type="entry name" value="LIGANc"/>
    <property type="match status" value="1"/>
</dbReference>
<dbReference type="SUPFAM" id="SSF47781">
    <property type="entry name" value="RuvA domain 2-like"/>
    <property type="match status" value="1"/>
</dbReference>
<keyword evidence="2 11" id="KW-0436">Ligase</keyword>
<dbReference type="Gene3D" id="2.40.50.140">
    <property type="entry name" value="Nucleic acid-binding proteins"/>
    <property type="match status" value="1"/>
</dbReference>
<dbReference type="Proteomes" id="UP000002421">
    <property type="component" value="Segment"/>
</dbReference>
<dbReference type="SUPFAM" id="SSF50249">
    <property type="entry name" value="Nucleic acid-binding proteins"/>
    <property type="match status" value="1"/>
</dbReference>
<evidence type="ECO:0000256" key="9">
    <source>
        <dbReference type="ARBA" id="ARBA00034005"/>
    </source>
</evidence>
<dbReference type="InterPro" id="IPR001357">
    <property type="entry name" value="BRCT_dom"/>
</dbReference>
<accession>B3FJJ3</accession>
<dbReference type="EMBL" id="EU197055">
    <property type="protein sequence ID" value="ABY63158.1"/>
    <property type="molecule type" value="Genomic_DNA"/>
</dbReference>
<evidence type="ECO:0000256" key="5">
    <source>
        <dbReference type="ARBA" id="ARBA00022763"/>
    </source>
</evidence>
<dbReference type="GO" id="GO:0003911">
    <property type="term" value="F:DNA ligase (NAD+) activity"/>
    <property type="evidence" value="ECO:0007669"/>
    <property type="project" value="UniProtKB-EC"/>
</dbReference>
<evidence type="ECO:0000313" key="12">
    <source>
        <dbReference type="Proteomes" id="UP000002421"/>
    </source>
</evidence>
<dbReference type="PIRSF" id="PIRSF001604">
    <property type="entry name" value="LigA"/>
    <property type="match status" value="1"/>
</dbReference>
<evidence type="ECO:0000256" key="2">
    <source>
        <dbReference type="ARBA" id="ARBA00022598"/>
    </source>
</evidence>
<proteinExistence type="inferred from homology"/>
<organismHost>
    <name type="scientific">Pseudomonas chlororaphis</name>
    <dbReference type="NCBI Taxonomy" id="587753"/>
</organismHost>
<evidence type="ECO:0000256" key="7">
    <source>
        <dbReference type="ARBA" id="ARBA00023027"/>
    </source>
</evidence>
<dbReference type="InterPro" id="IPR013839">
    <property type="entry name" value="DNAligase_adenylation"/>
</dbReference>
<evidence type="ECO:0000256" key="4">
    <source>
        <dbReference type="ARBA" id="ARBA00022723"/>
    </source>
</evidence>
<dbReference type="InterPro" id="IPR010994">
    <property type="entry name" value="RuvA_2-like"/>
</dbReference>
<dbReference type="Pfam" id="PF00533">
    <property type="entry name" value="BRCT"/>
    <property type="match status" value="1"/>
</dbReference>
<dbReference type="Gene3D" id="3.30.470.30">
    <property type="entry name" value="DNA ligase/mRNA capping enzyme"/>
    <property type="match status" value="1"/>
</dbReference>
<name>B3FJJ3_BP201</name>
<dbReference type="GO" id="GO:0046872">
    <property type="term" value="F:metal ion binding"/>
    <property type="evidence" value="ECO:0007669"/>
    <property type="project" value="UniProtKB-KW"/>
</dbReference>
<keyword evidence="7" id="KW-0520">NAD</keyword>
<dbReference type="GO" id="GO:0006260">
    <property type="term" value="P:DNA replication"/>
    <property type="evidence" value="ECO:0007669"/>
    <property type="project" value="UniProtKB-KW"/>
</dbReference>
<evidence type="ECO:0000256" key="8">
    <source>
        <dbReference type="ARBA" id="ARBA00023204"/>
    </source>
</evidence>
<dbReference type="Pfam" id="PF03120">
    <property type="entry name" value="OB_DNA_ligase"/>
    <property type="match status" value="1"/>
</dbReference>
<dbReference type="InterPro" id="IPR012340">
    <property type="entry name" value="NA-bd_OB-fold"/>
</dbReference>
<dbReference type="SUPFAM" id="SSF56091">
    <property type="entry name" value="DNA ligase/mRNA capping enzyme, catalytic domain"/>
    <property type="match status" value="1"/>
</dbReference>
<keyword evidence="5" id="KW-0227">DNA damage</keyword>
<evidence type="ECO:0000256" key="3">
    <source>
        <dbReference type="ARBA" id="ARBA00022705"/>
    </source>
</evidence>
<dbReference type="InterPro" id="IPR013840">
    <property type="entry name" value="DNAligase_N"/>
</dbReference>
<evidence type="ECO:0000256" key="6">
    <source>
        <dbReference type="ARBA" id="ARBA00022833"/>
    </source>
</evidence>
<dbReference type="GO" id="GO:0006281">
    <property type="term" value="P:DNA repair"/>
    <property type="evidence" value="ECO:0007669"/>
    <property type="project" value="UniProtKB-KW"/>
</dbReference>
<feature type="domain" description="BRCT" evidence="10">
    <location>
        <begin position="613"/>
        <end position="685"/>
    </location>
</feature>
<dbReference type="InterPro" id="IPR004150">
    <property type="entry name" value="NAD_DNA_ligase_OB"/>
</dbReference>
<dbReference type="HAMAP" id="MF_01588">
    <property type="entry name" value="DNA_ligase_A"/>
    <property type="match status" value="1"/>
</dbReference>
<keyword evidence="3" id="KW-0235">DNA replication</keyword>
<evidence type="ECO:0000259" key="10">
    <source>
        <dbReference type="PROSITE" id="PS50172"/>
    </source>
</evidence>
<dbReference type="PROSITE" id="PS50172">
    <property type="entry name" value="BRCT"/>
    <property type="match status" value="1"/>
</dbReference>
<sequence length="695" mass="78359">MSNRHEYDVLCKRIRHYNYMYYVLDISIIPDSLYDQLLISLKLLEKEHPEWVTRDSPTQTVGHPVYESHFELVKRVKPMLSLDNLFTCDEAVDWSIDIHGDIYVGKKDESAEIVAEWKMDGLSLDVNYTYDTMELASTRGDGTTGEDVTPNAMVVEGIPRVLKTPRHGGVSIRGEVVVRLADYNQINADLEAAGKKTFANPRNYAAGSLRQKDPRITRERKLVFVAYSVERTLGDPEATWYDDQAWLKENGFYTADTGKRLSHDQRGMTSGFPALIAECQAERSSYPFEVDGIVFKVVKHTHRETLGYTSRFPRWGRAYKFPASKGETRLISVDRQVGRTGKLTPMARIEPIHVHGTTISNVTIHNLKELEQHKLFEGCYVEISRAGDVIPYLERRITDHNGEKLYGEVEACPCCGTKVVVVHGKKTKENPEGSRTEYCPNTKCKDRQVAHLLYCTQRHVLNIKGLGDELVMDLYNAGVVDVTRPLSLLMLKHEDFLKIGQSERMAEKLAMAVTIASANLDLTRVITALGISGAADGTAERLAREIRTLEEISIATIDRMLEIDDIGDVTAQSIFEFFDEDNRKPHGQSAWRPYVGDRYLKAPEPLGTLFRPGTTFVVTGSKFGDKARKDLERWFKQNGATVSSTVTKSTTTVYCGTKYTAHKLATAKELGIPYVIYNEDGITETTLEQSIDLNF</sequence>
<dbReference type="NCBIfam" id="NF005932">
    <property type="entry name" value="PRK07956.1"/>
    <property type="match status" value="1"/>
</dbReference>
<dbReference type="InterPro" id="IPR041663">
    <property type="entry name" value="DisA/LigA_HHH"/>
</dbReference>
<evidence type="ECO:0000313" key="11">
    <source>
        <dbReference type="EMBL" id="ABY63158.1"/>
    </source>
</evidence>
<dbReference type="Gene3D" id="1.10.150.20">
    <property type="entry name" value="5' to 3' exonuclease, C-terminal subdomain"/>
    <property type="match status" value="2"/>
</dbReference>
<evidence type="ECO:0000256" key="1">
    <source>
        <dbReference type="ARBA" id="ARBA00012722"/>
    </source>
</evidence>
<dbReference type="SMART" id="SM00292">
    <property type="entry name" value="BRCT"/>
    <property type="match status" value="1"/>
</dbReference>
<keyword evidence="8" id="KW-0234">DNA repair</keyword>
<dbReference type="OrthoDB" id="10441at10239"/>
<dbReference type="SMART" id="SM00532">
    <property type="entry name" value="LIGANc"/>
    <property type="match status" value="1"/>
</dbReference>
<dbReference type="Pfam" id="PF12826">
    <property type="entry name" value="HHH_2"/>
    <property type="match status" value="1"/>
</dbReference>
<dbReference type="SUPFAM" id="SSF52113">
    <property type="entry name" value="BRCT domain"/>
    <property type="match status" value="1"/>
</dbReference>
<dbReference type="EC" id="6.5.1.2" evidence="1"/>
<organism evidence="11 12">
    <name type="scientific">Pseudomonas phage 201phi2-1</name>
    <name type="common">Pseudomonas chlororaphis phage 201phi2-1</name>
    <dbReference type="NCBI Taxonomy" id="198110"/>
    <lineage>
        <taxon>Viruses</taxon>
        <taxon>Duplodnaviria</taxon>
        <taxon>Heunggongvirae</taxon>
        <taxon>Uroviricota</taxon>
        <taxon>Caudoviricetes</taxon>
        <taxon>Chimalliviridae</taxon>
        <taxon>Serwervirus</taxon>
        <taxon>Serwervirus 201phi21</taxon>
    </lineage>
</organism>
<dbReference type="Gene3D" id="1.10.287.610">
    <property type="entry name" value="Helix hairpin bin"/>
    <property type="match status" value="1"/>
</dbReference>
<dbReference type="RefSeq" id="YP_001957054.1">
    <property type="nucleotide sequence ID" value="NC_010821.1"/>
</dbReference>
<dbReference type="InterPro" id="IPR001679">
    <property type="entry name" value="DNA_ligase"/>
</dbReference>
<reference evidence="11 12" key="1">
    <citation type="journal article" date="2008" name="Virology">
        <title>Characterization of Pseudomonas chlororaphis myovirus 201varphi2-1 via genomic sequencing, mass spectrometry, and electron microscopy.</title>
        <authorList>
            <person name="Thomas J.A."/>
            <person name="Rolando M.R."/>
            <person name="Carroll C.A."/>
            <person name="Shen P.S."/>
            <person name="Belnap D.M."/>
            <person name="Weintraub S.T."/>
            <person name="Serwer P."/>
            <person name="Hardies S.C."/>
        </authorList>
    </citation>
    <scope>NUCLEOTIDE SEQUENCE</scope>
</reference>
<gene>
    <name evidence="11" type="ORF">201phi2-1p333</name>
</gene>
<comment type="catalytic activity">
    <reaction evidence="9">
        <text>NAD(+) + (deoxyribonucleotide)n-3'-hydroxyl + 5'-phospho-(deoxyribonucleotide)m = (deoxyribonucleotide)n+m + AMP + beta-nicotinamide D-nucleotide.</text>
        <dbReference type="EC" id="6.5.1.2"/>
    </reaction>
</comment>
<dbReference type="NCBIfam" id="TIGR00575">
    <property type="entry name" value="dnlj"/>
    <property type="match status" value="1"/>
</dbReference>
<dbReference type="Pfam" id="PF01653">
    <property type="entry name" value="DNA_ligase_aden"/>
    <property type="match status" value="1"/>
</dbReference>